<keyword evidence="1" id="KW-1133">Transmembrane helix</keyword>
<name>A0A2T1K3D0_9GAMM</name>
<evidence type="ECO:0000256" key="1">
    <source>
        <dbReference type="SAM" id="Phobius"/>
    </source>
</evidence>
<comment type="caution">
    <text evidence="2">The sequence shown here is derived from an EMBL/GenBank/DDBJ whole genome shotgun (WGS) entry which is preliminary data.</text>
</comment>
<keyword evidence="1" id="KW-0812">Transmembrane</keyword>
<evidence type="ECO:0000313" key="3">
    <source>
        <dbReference type="Proteomes" id="UP000239866"/>
    </source>
</evidence>
<dbReference type="EMBL" id="PXNP01000111">
    <property type="protein sequence ID" value="PSF04538.1"/>
    <property type="molecule type" value="Genomic_DNA"/>
</dbReference>
<dbReference type="AlphaFoldDB" id="A0A2T1K3D0"/>
<keyword evidence="3" id="KW-1185">Reference proteome</keyword>
<feature type="transmembrane region" description="Helical" evidence="1">
    <location>
        <begin position="76"/>
        <end position="97"/>
    </location>
</feature>
<proteinExistence type="predicted"/>
<keyword evidence="1" id="KW-0472">Membrane</keyword>
<reference evidence="2 3" key="1">
    <citation type="submission" date="2018-03" db="EMBL/GenBank/DDBJ databases">
        <title>Marinobacter brunus sp. nov., a marine bacterium of Gamma-proteobacteria isolated from the surface seawater of the South China Sea.</title>
        <authorList>
            <person name="Cheng H."/>
            <person name="Wu Y.-H."/>
            <person name="Xamxidin M."/>
            <person name="Xu X.-W."/>
        </authorList>
    </citation>
    <scope>NUCLEOTIDE SEQUENCE [LARGE SCALE GENOMIC DNA]</scope>
    <source>
        <strain evidence="2 3">NH169-3</strain>
    </source>
</reference>
<organism evidence="2 3">
    <name type="scientific">Marinobacter fuscus</name>
    <dbReference type="NCBI Taxonomy" id="2109942"/>
    <lineage>
        <taxon>Bacteria</taxon>
        <taxon>Pseudomonadati</taxon>
        <taxon>Pseudomonadota</taxon>
        <taxon>Gammaproteobacteria</taxon>
        <taxon>Pseudomonadales</taxon>
        <taxon>Marinobacteraceae</taxon>
        <taxon>Marinobacter</taxon>
    </lineage>
</organism>
<dbReference type="Proteomes" id="UP000239866">
    <property type="component" value="Unassembled WGS sequence"/>
</dbReference>
<sequence length="101" mass="11044">MSPGLVFAGTLGQITLAYLLFMVAVFGFSAVSNTHRPTPLDSRILDSAFYILPGSCLLSAVAVIGLYWAGASSRAYLWYTAPVILFLIYCIYAQVFIPRKD</sequence>
<protein>
    <submittedName>
        <fullName evidence="2">Uncharacterized protein</fullName>
    </submittedName>
</protein>
<feature type="transmembrane region" description="Helical" evidence="1">
    <location>
        <begin position="6"/>
        <end position="28"/>
    </location>
</feature>
<feature type="transmembrane region" description="Helical" evidence="1">
    <location>
        <begin position="49"/>
        <end position="70"/>
    </location>
</feature>
<accession>A0A2T1K3D0</accession>
<dbReference type="OrthoDB" id="6370315at2"/>
<gene>
    <name evidence="2" type="ORF">C7H09_19345</name>
</gene>
<evidence type="ECO:0000313" key="2">
    <source>
        <dbReference type="EMBL" id="PSF04538.1"/>
    </source>
</evidence>